<sequence length="376" mass="42487">MPRCLEEIKLSKQTGRCYPGGFRCIYSSLLELMQSRPFVMQLPHFIWHLPFLSSEEMMKMEDESRREGKDPPNGQVLMVLSMDNNCSATSFDMELCAEKLKSLGVQVAADEWRRLIQEAVLKPEVRRYMFYNSRAFQIAIAVVFYMSLWTNIYSTVQLCSFGRYWEASVLVTLAAVAITVVVILVLDRRQRKINMNTDVRLAAVNEFFIKHSLILGITDVLNGPHSILQLWFVHFSPERCLRSLSAHLAELRRTRESGLRHSLDQLCVVMEAAVQPEPAAEEASCEESPLLSNGVNFKKEPVMCNQLLRLIPEGPPEVMAQQLLVIFSGCYVRLLVSGRLPPTTAAGHVEPSSVPCLCQFIQSAVLSTQQCCLPGR</sequence>
<organism evidence="2 3">
    <name type="scientific">Anser brachyrhynchus</name>
    <name type="common">Pink-footed goose</name>
    <dbReference type="NCBI Taxonomy" id="132585"/>
    <lineage>
        <taxon>Eukaryota</taxon>
        <taxon>Metazoa</taxon>
        <taxon>Chordata</taxon>
        <taxon>Craniata</taxon>
        <taxon>Vertebrata</taxon>
        <taxon>Euteleostomi</taxon>
        <taxon>Archelosauria</taxon>
        <taxon>Archosauria</taxon>
        <taxon>Dinosauria</taxon>
        <taxon>Saurischia</taxon>
        <taxon>Theropoda</taxon>
        <taxon>Coelurosauria</taxon>
        <taxon>Aves</taxon>
        <taxon>Neognathae</taxon>
        <taxon>Galloanserae</taxon>
        <taxon>Anseriformes</taxon>
        <taxon>Anatidae</taxon>
        <taxon>Anserinae</taxon>
        <taxon>Anser</taxon>
    </lineage>
</organism>
<dbReference type="Ensembl" id="ENSABRT00000038379.1">
    <property type="protein sequence ID" value="ENSABRP00000027500.1"/>
    <property type="gene ID" value="ENSABRG00000022890.1"/>
</dbReference>
<dbReference type="PANTHER" id="PTHR31193:SF1">
    <property type="entry name" value="TRANSMEMBRANE PROTEIN 268"/>
    <property type="match status" value="1"/>
</dbReference>
<evidence type="ECO:0000256" key="1">
    <source>
        <dbReference type="SAM" id="Phobius"/>
    </source>
</evidence>
<protein>
    <submittedName>
        <fullName evidence="2">Transmembrane protein 268</fullName>
    </submittedName>
</protein>
<dbReference type="Proteomes" id="UP000694426">
    <property type="component" value="Unplaced"/>
</dbReference>
<reference evidence="2" key="2">
    <citation type="submission" date="2025-09" db="UniProtKB">
        <authorList>
            <consortium name="Ensembl"/>
        </authorList>
    </citation>
    <scope>IDENTIFICATION</scope>
</reference>
<keyword evidence="3" id="KW-1185">Reference proteome</keyword>
<keyword evidence="1" id="KW-0472">Membrane</keyword>
<evidence type="ECO:0000313" key="2">
    <source>
        <dbReference type="Ensembl" id="ENSABRP00000027500.1"/>
    </source>
</evidence>
<proteinExistence type="predicted"/>
<dbReference type="InterPro" id="IPR028054">
    <property type="entry name" value="DUF4481"/>
</dbReference>
<name>A0A8B9CZ49_9AVES</name>
<feature type="transmembrane region" description="Helical" evidence="1">
    <location>
        <begin position="164"/>
        <end position="186"/>
    </location>
</feature>
<dbReference type="Pfam" id="PF14800">
    <property type="entry name" value="DUF4481"/>
    <property type="match status" value="1"/>
</dbReference>
<keyword evidence="1" id="KW-0812">Transmembrane</keyword>
<feature type="transmembrane region" description="Helical" evidence="1">
    <location>
        <begin position="135"/>
        <end position="152"/>
    </location>
</feature>
<dbReference type="PANTHER" id="PTHR31193">
    <property type="entry name" value="TRANSMEMBRANE PROTEIN C9ORF91"/>
    <property type="match status" value="1"/>
</dbReference>
<gene>
    <name evidence="2" type="primary">TMEM268</name>
</gene>
<evidence type="ECO:0000313" key="3">
    <source>
        <dbReference type="Proteomes" id="UP000694426"/>
    </source>
</evidence>
<dbReference type="AlphaFoldDB" id="A0A8B9CZ49"/>
<keyword evidence="1" id="KW-1133">Transmembrane helix</keyword>
<accession>A0A8B9CZ49</accession>
<dbReference type="GeneTree" id="ENSGT00390000011559"/>
<reference evidence="2" key="1">
    <citation type="submission" date="2025-08" db="UniProtKB">
        <authorList>
            <consortium name="Ensembl"/>
        </authorList>
    </citation>
    <scope>IDENTIFICATION</scope>
</reference>